<name>A0A5M3XD28_9ACTN</name>
<protein>
    <submittedName>
        <fullName evidence="1">Uncharacterized protein</fullName>
    </submittedName>
</protein>
<dbReference type="Proteomes" id="UP000377595">
    <property type="component" value="Unassembled WGS sequence"/>
</dbReference>
<dbReference type="EMBL" id="BLAF01000004">
    <property type="protein sequence ID" value="GES17431.1"/>
    <property type="molecule type" value="Genomic_DNA"/>
</dbReference>
<keyword evidence="2" id="KW-1185">Reference proteome</keyword>
<evidence type="ECO:0000313" key="1">
    <source>
        <dbReference type="EMBL" id="GES17431.1"/>
    </source>
</evidence>
<reference evidence="1 2" key="1">
    <citation type="submission" date="2019-10" db="EMBL/GenBank/DDBJ databases">
        <title>Whole genome shotgun sequence of Acrocarpospora pleiomorpha NBRC 16267.</title>
        <authorList>
            <person name="Ichikawa N."/>
            <person name="Kimura A."/>
            <person name="Kitahashi Y."/>
            <person name="Komaki H."/>
            <person name="Oguchi A."/>
        </authorList>
    </citation>
    <scope>NUCLEOTIDE SEQUENCE [LARGE SCALE GENOMIC DNA]</scope>
    <source>
        <strain evidence="1 2">NBRC 16267</strain>
    </source>
</reference>
<gene>
    <name evidence="1" type="ORF">Aple_003260</name>
</gene>
<organism evidence="1 2">
    <name type="scientific">Acrocarpospora pleiomorpha</name>
    <dbReference type="NCBI Taxonomy" id="90975"/>
    <lineage>
        <taxon>Bacteria</taxon>
        <taxon>Bacillati</taxon>
        <taxon>Actinomycetota</taxon>
        <taxon>Actinomycetes</taxon>
        <taxon>Streptosporangiales</taxon>
        <taxon>Streptosporangiaceae</taxon>
        <taxon>Acrocarpospora</taxon>
    </lineage>
</organism>
<evidence type="ECO:0000313" key="2">
    <source>
        <dbReference type="Proteomes" id="UP000377595"/>
    </source>
</evidence>
<sequence>MRKSEQMTDGAFFGMSTREHSVSPGTEYLGFRIAVVTITEVSVSITVRGLETCANRSGARSERVGAARVPYGRQGAAA</sequence>
<accession>A0A5M3XD28</accession>
<dbReference type="AlphaFoldDB" id="A0A5M3XD28"/>
<comment type="caution">
    <text evidence="1">The sequence shown here is derived from an EMBL/GenBank/DDBJ whole genome shotgun (WGS) entry which is preliminary data.</text>
</comment>
<proteinExistence type="predicted"/>